<name>A0ABP9QUG4_9RHOO</name>
<protein>
    <recommendedName>
        <fullName evidence="4">Lipoprotein</fullName>
    </recommendedName>
</protein>
<keyword evidence="1" id="KW-0732">Signal</keyword>
<gene>
    <name evidence="2" type="ORF">GCM10025770_26540</name>
</gene>
<evidence type="ECO:0008006" key="4">
    <source>
        <dbReference type="Google" id="ProtNLM"/>
    </source>
</evidence>
<sequence length="137" mass="15198">MIRVGLAALLACAACAQNVSADATNNRKDVQMESAKRRAPTARPVSHAGIRYEQMRRPMEHGFKQAGGVIAAVDEATGKQLWMVQLYEIQFDEKEERDAQEVYVASLSLDTKAGVLTAIDERKRTWKLRVSDGKPLP</sequence>
<proteinExistence type="predicted"/>
<accession>A0ABP9QUG4</accession>
<evidence type="ECO:0000256" key="1">
    <source>
        <dbReference type="SAM" id="SignalP"/>
    </source>
</evidence>
<reference evidence="3" key="1">
    <citation type="journal article" date="2019" name="Int. J. Syst. Evol. Microbiol.">
        <title>The Global Catalogue of Microorganisms (GCM) 10K type strain sequencing project: providing services to taxonomists for standard genome sequencing and annotation.</title>
        <authorList>
            <consortium name="The Broad Institute Genomics Platform"/>
            <consortium name="The Broad Institute Genome Sequencing Center for Infectious Disease"/>
            <person name="Wu L."/>
            <person name="Ma J."/>
        </authorList>
    </citation>
    <scope>NUCLEOTIDE SEQUENCE [LARGE SCALE GENOMIC DNA]</scope>
    <source>
        <strain evidence="3">JCM 18715</strain>
    </source>
</reference>
<keyword evidence="3" id="KW-1185">Reference proteome</keyword>
<feature type="signal peptide" evidence="1">
    <location>
        <begin position="1"/>
        <end position="21"/>
    </location>
</feature>
<dbReference type="EMBL" id="BAABLD010000008">
    <property type="protein sequence ID" value="GAA5167605.1"/>
    <property type="molecule type" value="Genomic_DNA"/>
</dbReference>
<dbReference type="Proteomes" id="UP001500547">
    <property type="component" value="Unassembled WGS sequence"/>
</dbReference>
<feature type="chain" id="PRO_5047477558" description="Lipoprotein" evidence="1">
    <location>
        <begin position="22"/>
        <end position="137"/>
    </location>
</feature>
<evidence type="ECO:0000313" key="3">
    <source>
        <dbReference type="Proteomes" id="UP001500547"/>
    </source>
</evidence>
<organism evidence="2 3">
    <name type="scientific">Viridibacterium curvum</name>
    <dbReference type="NCBI Taxonomy" id="1101404"/>
    <lineage>
        <taxon>Bacteria</taxon>
        <taxon>Pseudomonadati</taxon>
        <taxon>Pseudomonadota</taxon>
        <taxon>Betaproteobacteria</taxon>
        <taxon>Rhodocyclales</taxon>
        <taxon>Rhodocyclaceae</taxon>
        <taxon>Viridibacterium</taxon>
    </lineage>
</organism>
<evidence type="ECO:0000313" key="2">
    <source>
        <dbReference type="EMBL" id="GAA5167605.1"/>
    </source>
</evidence>
<comment type="caution">
    <text evidence="2">The sequence shown here is derived from an EMBL/GenBank/DDBJ whole genome shotgun (WGS) entry which is preliminary data.</text>
</comment>